<keyword evidence="5 10" id="KW-0547">Nucleotide-binding</keyword>
<sequence length="584" mass="64659">MRASQFHLFTLKEAPSDAEVVSQKLMLRAGMIRKAAAGIYSYMPMGLRAIRKVEAIIREEMNRAGAMELVMPLVQPAELWQETGRWDKMGEELLRLKDRHERDFALQPTSEEVVTDIARQELKSYRQLPKNFYQIQTKFRDERRPRFGVMRGREFVMKDAYSFDRSAEAAGRSYDIMYAAYQRIFDRLGLAYRAVAADTGAIGGDRSHEFQVIADTGEDAIVYCPTSAYAANIELAEAVSLLPHRAAPEEGLEKTPTPGRETCAEVADLLDLPLERTVKSLVLAADEVDEAGRPAGATVWLLLVRGDHELNEVKAGKIDGLKAGFRFASETEILEHFGSRPGSLGPIGPRRPVRIVADRTVADMADFVCGANEEGFHYTGVNWGRDLPEPDLVADIRNVVEGDPSPDGRGTLAIQRGIEVGHVFYLGTRYSEAMNATFLDDDGKPKHFEMGCYGIGVTRILGAAIEQNHDARGIIWPVPIAPFEAVVCPVGWSKSPAVREESQRLYDALLAAGVDVMLDDRDERPGVMFADWELIGVPHRITLGERGLKDGIAEYQGRRDGEASKVPVADVAAFVIERVKAARA</sequence>
<dbReference type="InterPro" id="IPR007214">
    <property type="entry name" value="YbaK/aa-tRNA-synth-assoc-dom"/>
</dbReference>
<evidence type="ECO:0000256" key="1">
    <source>
        <dbReference type="ARBA" id="ARBA00004496"/>
    </source>
</evidence>
<comment type="function">
    <text evidence="10">Catalyzes the attachment of proline to tRNA(Pro) in a two-step reaction: proline is first activated by ATP to form Pro-AMP and then transferred to the acceptor end of tRNA(Pro). As ProRS can inadvertently accommodate and process non-cognate amino acids such as alanine and cysteine, to avoid such errors it has two additional distinct editing activities against alanine. One activity is designated as 'pretransfer' editing and involves the tRNA(Pro)-independent hydrolysis of activated Ala-AMP. The other activity is designated 'posttransfer' editing and involves deacylation of mischarged Ala-tRNA(Pro). The misacylated Cys-tRNA(Pro) is not edited by ProRS.</text>
</comment>
<dbReference type="Gene3D" id="3.40.50.800">
    <property type="entry name" value="Anticodon-binding domain"/>
    <property type="match status" value="1"/>
</dbReference>
<keyword evidence="3 10" id="KW-0963">Cytoplasm</keyword>
<dbReference type="InterPro" id="IPR002316">
    <property type="entry name" value="Pro-tRNA-ligase_IIa"/>
</dbReference>
<dbReference type="Pfam" id="PF00587">
    <property type="entry name" value="tRNA-synt_2b"/>
    <property type="match status" value="1"/>
</dbReference>
<dbReference type="CDD" id="cd04334">
    <property type="entry name" value="ProRS-INS"/>
    <property type="match status" value="1"/>
</dbReference>
<dbReference type="InterPro" id="IPR004500">
    <property type="entry name" value="Pro-tRNA-synth_IIa_bac-type"/>
</dbReference>
<keyword evidence="13" id="KW-1185">Reference proteome</keyword>
<evidence type="ECO:0000256" key="2">
    <source>
        <dbReference type="ARBA" id="ARBA00011738"/>
    </source>
</evidence>
<dbReference type="InterPro" id="IPR036621">
    <property type="entry name" value="Anticodon-bd_dom_sf"/>
</dbReference>
<evidence type="ECO:0000256" key="10">
    <source>
        <dbReference type="HAMAP-Rule" id="MF_01569"/>
    </source>
</evidence>
<name>A0ABW1ALD7_9RHOO</name>
<evidence type="ECO:0000313" key="12">
    <source>
        <dbReference type="EMBL" id="MFC5768090.1"/>
    </source>
</evidence>
<dbReference type="Proteomes" id="UP001595974">
    <property type="component" value="Unassembled WGS sequence"/>
</dbReference>
<organism evidence="12 13">
    <name type="scientific">Thauera sinica</name>
    <dbReference type="NCBI Taxonomy" id="2665146"/>
    <lineage>
        <taxon>Bacteria</taxon>
        <taxon>Pseudomonadati</taxon>
        <taxon>Pseudomonadota</taxon>
        <taxon>Betaproteobacteria</taxon>
        <taxon>Rhodocyclales</taxon>
        <taxon>Zoogloeaceae</taxon>
        <taxon>Thauera</taxon>
    </lineage>
</organism>
<comment type="subcellular location">
    <subcellularLocation>
        <location evidence="1 10">Cytoplasm</location>
    </subcellularLocation>
</comment>
<evidence type="ECO:0000313" key="13">
    <source>
        <dbReference type="Proteomes" id="UP001595974"/>
    </source>
</evidence>
<dbReference type="InterPro" id="IPR023717">
    <property type="entry name" value="Pro-tRNA-Synthase_IIa_type1"/>
</dbReference>
<dbReference type="InterPro" id="IPR050062">
    <property type="entry name" value="Pro-tRNA_synthetase"/>
</dbReference>
<dbReference type="PRINTS" id="PR01046">
    <property type="entry name" value="TRNASYNTHPRO"/>
</dbReference>
<dbReference type="SUPFAM" id="SSF55826">
    <property type="entry name" value="YbaK/ProRS associated domain"/>
    <property type="match status" value="1"/>
</dbReference>
<dbReference type="PIRSF" id="PIRSF001535">
    <property type="entry name" value="ProRS_1"/>
    <property type="match status" value="1"/>
</dbReference>
<dbReference type="GO" id="GO:0004827">
    <property type="term" value="F:proline-tRNA ligase activity"/>
    <property type="evidence" value="ECO:0007669"/>
    <property type="project" value="UniProtKB-EC"/>
</dbReference>
<keyword evidence="7 10" id="KW-0648">Protein biosynthesis</keyword>
<keyword evidence="4 10" id="KW-0436">Ligase</keyword>
<keyword evidence="6 10" id="KW-0067">ATP-binding</keyword>
<comment type="similarity">
    <text evidence="10">Belongs to the class-II aminoacyl-tRNA synthetase family. ProS type 1 subfamily.</text>
</comment>
<reference evidence="13" key="1">
    <citation type="journal article" date="2019" name="Int. J. Syst. Evol. Microbiol.">
        <title>The Global Catalogue of Microorganisms (GCM) 10K type strain sequencing project: providing services to taxonomists for standard genome sequencing and annotation.</title>
        <authorList>
            <consortium name="The Broad Institute Genomics Platform"/>
            <consortium name="The Broad Institute Genome Sequencing Center for Infectious Disease"/>
            <person name="Wu L."/>
            <person name="Ma J."/>
        </authorList>
    </citation>
    <scope>NUCLEOTIDE SEQUENCE [LARGE SCALE GENOMIC DNA]</scope>
    <source>
        <strain evidence="13">SHR3</strain>
    </source>
</reference>
<dbReference type="EC" id="6.1.1.15" evidence="10"/>
<dbReference type="InterPro" id="IPR036754">
    <property type="entry name" value="YbaK/aa-tRNA-synt-asso_dom_sf"/>
</dbReference>
<dbReference type="EMBL" id="JBHSOG010000007">
    <property type="protein sequence ID" value="MFC5768090.1"/>
    <property type="molecule type" value="Genomic_DNA"/>
</dbReference>
<evidence type="ECO:0000256" key="3">
    <source>
        <dbReference type="ARBA" id="ARBA00022490"/>
    </source>
</evidence>
<dbReference type="SUPFAM" id="SSF55681">
    <property type="entry name" value="Class II aaRS and biotin synthetases"/>
    <property type="match status" value="1"/>
</dbReference>
<evidence type="ECO:0000256" key="9">
    <source>
        <dbReference type="ARBA" id="ARBA00047671"/>
    </source>
</evidence>
<dbReference type="PROSITE" id="PS50862">
    <property type="entry name" value="AA_TRNA_LIGASE_II"/>
    <property type="match status" value="1"/>
</dbReference>
<dbReference type="RefSeq" id="WP_096448945.1">
    <property type="nucleotide sequence ID" value="NZ_JBHSOG010000007.1"/>
</dbReference>
<comment type="catalytic activity">
    <reaction evidence="9 10">
        <text>tRNA(Pro) + L-proline + ATP = L-prolyl-tRNA(Pro) + AMP + diphosphate</text>
        <dbReference type="Rhea" id="RHEA:14305"/>
        <dbReference type="Rhea" id="RHEA-COMP:9700"/>
        <dbReference type="Rhea" id="RHEA-COMP:9702"/>
        <dbReference type="ChEBI" id="CHEBI:30616"/>
        <dbReference type="ChEBI" id="CHEBI:33019"/>
        <dbReference type="ChEBI" id="CHEBI:60039"/>
        <dbReference type="ChEBI" id="CHEBI:78442"/>
        <dbReference type="ChEBI" id="CHEBI:78532"/>
        <dbReference type="ChEBI" id="CHEBI:456215"/>
        <dbReference type="EC" id="6.1.1.15"/>
    </reaction>
</comment>
<dbReference type="PANTHER" id="PTHR42753">
    <property type="entry name" value="MITOCHONDRIAL RIBOSOME PROTEIN L39/PROLYL-TRNA LIGASE FAMILY MEMBER"/>
    <property type="match status" value="1"/>
</dbReference>
<dbReference type="Gene3D" id="3.90.960.10">
    <property type="entry name" value="YbaK/aminoacyl-tRNA synthetase-associated domain"/>
    <property type="match status" value="1"/>
</dbReference>
<evidence type="ECO:0000256" key="8">
    <source>
        <dbReference type="ARBA" id="ARBA00023146"/>
    </source>
</evidence>
<evidence type="ECO:0000256" key="5">
    <source>
        <dbReference type="ARBA" id="ARBA00022741"/>
    </source>
</evidence>
<dbReference type="HAMAP" id="MF_01569">
    <property type="entry name" value="Pro_tRNA_synth_type1"/>
    <property type="match status" value="1"/>
</dbReference>
<comment type="caution">
    <text evidence="12">The sequence shown here is derived from an EMBL/GenBank/DDBJ whole genome shotgun (WGS) entry which is preliminary data.</text>
</comment>
<evidence type="ECO:0000256" key="7">
    <source>
        <dbReference type="ARBA" id="ARBA00022917"/>
    </source>
</evidence>
<dbReference type="InterPro" id="IPR045864">
    <property type="entry name" value="aa-tRNA-synth_II/BPL/LPL"/>
</dbReference>
<proteinExistence type="inferred from homology"/>
<accession>A0ABW1ALD7</accession>
<dbReference type="InterPro" id="IPR002314">
    <property type="entry name" value="aa-tRNA-synt_IIb"/>
</dbReference>
<dbReference type="CDD" id="cd00861">
    <property type="entry name" value="ProRS_anticodon_short"/>
    <property type="match status" value="1"/>
</dbReference>
<gene>
    <name evidence="10" type="primary">proS</name>
    <name evidence="12" type="ORF">ACFPTN_01755</name>
</gene>
<dbReference type="InterPro" id="IPR006195">
    <property type="entry name" value="aa-tRNA-synth_II"/>
</dbReference>
<feature type="domain" description="Aminoacyl-transfer RNA synthetases class-II family profile" evidence="11">
    <location>
        <begin position="33"/>
        <end position="477"/>
    </location>
</feature>
<keyword evidence="8 10" id="KW-0030">Aminoacyl-tRNA synthetase</keyword>
<dbReference type="InterPro" id="IPR044140">
    <property type="entry name" value="ProRS_anticodon_short"/>
</dbReference>
<dbReference type="Pfam" id="PF03129">
    <property type="entry name" value="HGTP_anticodon"/>
    <property type="match status" value="1"/>
</dbReference>
<evidence type="ECO:0000256" key="4">
    <source>
        <dbReference type="ARBA" id="ARBA00022598"/>
    </source>
</evidence>
<dbReference type="SUPFAM" id="SSF52954">
    <property type="entry name" value="Class II aaRS ABD-related"/>
    <property type="match status" value="1"/>
</dbReference>
<protein>
    <recommendedName>
        <fullName evidence="10">Proline--tRNA ligase</fullName>
        <ecNumber evidence="10">6.1.1.15</ecNumber>
    </recommendedName>
    <alternativeName>
        <fullName evidence="10">Prolyl-tRNA synthetase</fullName>
        <shortName evidence="10">ProRS</shortName>
    </alternativeName>
</protein>
<comment type="subunit">
    <text evidence="2 10">Homodimer.</text>
</comment>
<dbReference type="InterPro" id="IPR004154">
    <property type="entry name" value="Anticodon-bd"/>
</dbReference>
<comment type="domain">
    <text evidence="10">Consists of three domains: the N-terminal catalytic domain, the editing domain and the C-terminal anticodon-binding domain.</text>
</comment>
<evidence type="ECO:0000256" key="6">
    <source>
        <dbReference type="ARBA" id="ARBA00022840"/>
    </source>
</evidence>
<dbReference type="CDD" id="cd00779">
    <property type="entry name" value="ProRS_core_prok"/>
    <property type="match status" value="1"/>
</dbReference>
<dbReference type="InterPro" id="IPR033730">
    <property type="entry name" value="ProRS_core_prok"/>
</dbReference>
<dbReference type="Gene3D" id="3.30.930.10">
    <property type="entry name" value="Bira Bifunctional Protein, Domain 2"/>
    <property type="match status" value="2"/>
</dbReference>
<dbReference type="NCBIfam" id="NF006625">
    <property type="entry name" value="PRK09194.1"/>
    <property type="match status" value="1"/>
</dbReference>
<dbReference type="NCBIfam" id="TIGR00409">
    <property type="entry name" value="proS_fam_II"/>
    <property type="match status" value="1"/>
</dbReference>
<dbReference type="Pfam" id="PF04073">
    <property type="entry name" value="tRNA_edit"/>
    <property type="match status" value="1"/>
</dbReference>
<dbReference type="PANTHER" id="PTHR42753:SF2">
    <property type="entry name" value="PROLINE--TRNA LIGASE"/>
    <property type="match status" value="1"/>
</dbReference>
<evidence type="ECO:0000259" key="11">
    <source>
        <dbReference type="PROSITE" id="PS50862"/>
    </source>
</evidence>